<dbReference type="InterPro" id="IPR019451">
    <property type="entry name" value="Rtp1_C1"/>
</dbReference>
<dbReference type="OrthoDB" id="39591at2759"/>
<protein>
    <recommendedName>
        <fullName evidence="3">RNA polymerase II assembly factor Rtp1 C-terminal domain-containing protein</fullName>
    </recommendedName>
</protein>
<evidence type="ECO:0000313" key="4">
    <source>
        <dbReference type="EMBL" id="CCF54300.1"/>
    </source>
</evidence>
<feature type="region of interest" description="Disordered" evidence="2">
    <location>
        <begin position="825"/>
        <end position="844"/>
    </location>
</feature>
<dbReference type="InterPro" id="IPR011989">
    <property type="entry name" value="ARM-like"/>
</dbReference>
<dbReference type="Pfam" id="PF10363">
    <property type="entry name" value="RTP1_C1"/>
    <property type="match status" value="1"/>
</dbReference>
<feature type="compositionally biased region" description="Low complexity" evidence="2">
    <location>
        <begin position="918"/>
        <end position="931"/>
    </location>
</feature>
<sequence>MTDTPSSSDRSYRQSLNKALHVSRILTGALDDDLGIKKPTTTTKLGAKHLAENQAALHATLSDRLQHAVCSWDHLASFQLNQNAEIATGDLALFLLSRIHSCLVEKKKDVASRVAVHDERTPALKHKGIQPKEEVGLGIKHVKLVTTLQSLSSRWALAKRIKAYDEALFKLAPKGFGKAQDKTASTFKLTEQNRFEEVDEEREVQQRANARLAFNAARQDLASVVDRWASILVAQGSGSATALGGPVSASTDVVTVMLRVGIVDYLSSLLRLGFGPNVNPAASQPNRTAPTKDKIQKRAAAATTQLLRFLSTHSAMSALSSVIAHSDAKLAAPSFVKAVSSRLLSAQLLRPDGVRSLFIITFGRADLADAAAELQDADGQRQTQNSTAEPGSNSLKRFEQCARLLLTTPQGMPLDVYMPIILPNILDILAPNLDPKSNITPPPQEQMRAAGFVLTRLSERHPQLFAKAMHDRVYSNFRPSLPSLGTNMGTEHASVVVTSVEELDSAVSVLSSFLLFSEPSPTFFTVLFEPILPQLLTLYNLLHSPKQGNGKGKVRSHEAGTQRDRLKVEVANFLKTWIRLVDAKHGAKSLVEGVQAAETGIGYHPAASNSDDDGFALFWSEQDDGITIRYGQPPTSSEQDLSSLLKDLSLAALAKQISAGNDDQVDLSKIAPDLSARLGLQPDPRLVATLLKGADRKDLARLLLPSVLNIYMAQKSASRVKIVSQDGGVGSQTRSVLYLQLILQLFDAFGPDLLQGDLQAMLAFVDFSLSSPSQRQAPPQHDSGSKEKKVQVKEEMPFISAKGSAAQSKASSLFNIAADNAQETALAEAKQEEPIEEEEEEEEEEELLTTALSLLLCLLESDPTLSAESQPMLLVISDKIESLLDSTSPEIRSLAKEAKLVLLARRTAHLSPTPSTPAPSTSTTTETSSRSLRYSQAQSTYQEALKLLQDPILPVRAHGLVLLRRLVSDDPKSGGQNVGELDPALMPAILDIFLHAVQDEESYLYLNAVQGLGVLAVSGGGQTIARLVGIYIDRDDRLLSQGMPAGGVEKRLRVGEALLQVVQRCGEAMSVHLDGVVPPLLAKLGDRRLPNVLRSSFVSILGTMVEAVPLAMASKGYAGRLAEVCVEIVVIEMVRSPKLGGKGVKMKVQGQRITDADEEEKVAEQQKKLDSATITDPKVAHLRRAAMLLLTLLVRGTQLQLQDQQHNEGGFAEKLSALRLPGGGMLPSISTADESAAVGNGGKRRLEKKDLLFPPKMLQRLKQVAAYLVANDSDAILRTHAYDCLQHVEALLLELVSTDVGLLS</sequence>
<evidence type="ECO:0000256" key="1">
    <source>
        <dbReference type="ARBA" id="ARBA00005724"/>
    </source>
</evidence>
<dbReference type="SUPFAM" id="SSF48371">
    <property type="entry name" value="ARM repeat"/>
    <property type="match status" value="1"/>
</dbReference>
<feature type="compositionally biased region" description="Acidic residues" evidence="2">
    <location>
        <begin position="834"/>
        <end position="844"/>
    </location>
</feature>
<dbReference type="PANTHER" id="PTHR20959:SF1">
    <property type="entry name" value="TRANSPORT AND GOLGI ORGANIZATION PROTEIN 6 HOMOLOG"/>
    <property type="match status" value="1"/>
</dbReference>
<feature type="region of interest" description="Disordered" evidence="2">
    <location>
        <begin position="906"/>
        <end position="932"/>
    </location>
</feature>
<name>I2G557_USTHO</name>
<keyword evidence="5" id="KW-1185">Reference proteome</keyword>
<evidence type="ECO:0000256" key="2">
    <source>
        <dbReference type="SAM" id="MobiDB-lite"/>
    </source>
</evidence>
<dbReference type="EMBL" id="CAGI01000191">
    <property type="protein sequence ID" value="CCF54300.1"/>
    <property type="molecule type" value="Genomic_DNA"/>
</dbReference>
<feature type="domain" description="RNA polymerase II assembly factor Rtp1 C-terminal" evidence="3">
    <location>
        <begin position="941"/>
        <end position="1068"/>
    </location>
</feature>
<dbReference type="InterPro" id="IPR039600">
    <property type="entry name" value="TANGO6/Rtp1"/>
</dbReference>
<evidence type="ECO:0000313" key="5">
    <source>
        <dbReference type="Proteomes" id="UP000006174"/>
    </source>
</evidence>
<comment type="caution">
    <text evidence="4">The sequence shown here is derived from an EMBL/GenBank/DDBJ whole genome shotgun (WGS) entry which is preliminary data.</text>
</comment>
<dbReference type="InterPro" id="IPR016024">
    <property type="entry name" value="ARM-type_fold"/>
</dbReference>
<dbReference type="GO" id="GO:0009306">
    <property type="term" value="P:protein secretion"/>
    <property type="evidence" value="ECO:0007669"/>
    <property type="project" value="TreeGrafter"/>
</dbReference>
<organism evidence="4 5">
    <name type="scientific">Ustilago hordei</name>
    <name type="common">Barley covered smut fungus</name>
    <dbReference type="NCBI Taxonomy" id="120017"/>
    <lineage>
        <taxon>Eukaryota</taxon>
        <taxon>Fungi</taxon>
        <taxon>Dikarya</taxon>
        <taxon>Basidiomycota</taxon>
        <taxon>Ustilaginomycotina</taxon>
        <taxon>Ustilaginomycetes</taxon>
        <taxon>Ustilaginales</taxon>
        <taxon>Ustilaginaceae</taxon>
        <taxon>Ustilago</taxon>
    </lineage>
</organism>
<dbReference type="PANTHER" id="PTHR20959">
    <property type="entry name" value="TRANSPORT AND GOLGI ORGANIZATION PROTEIN 6 FAMILY MEMBER"/>
    <property type="match status" value="1"/>
</dbReference>
<gene>
    <name evidence="4" type="ORF">UHOR_01998</name>
</gene>
<reference evidence="4 5" key="1">
    <citation type="journal article" date="2012" name="Plant Cell">
        <title>Genome comparison of barley and maize smut fungi reveals targeted loss of RNA silencing components and species-specific presence of transposable elements.</title>
        <authorList>
            <person name="Laurie J.D."/>
            <person name="Ali S."/>
            <person name="Linning R."/>
            <person name="Mannhaupt G."/>
            <person name="Wong P."/>
            <person name="Gueldener U."/>
            <person name="Muensterkoetter M."/>
            <person name="Moore R."/>
            <person name="Kahmann R."/>
            <person name="Bakkeren G."/>
            <person name="Schirawski J."/>
        </authorList>
    </citation>
    <scope>NUCLEOTIDE SEQUENCE [LARGE SCALE GENOMIC DNA]</scope>
    <source>
        <strain evidence="5">Uh4875-4</strain>
    </source>
</reference>
<dbReference type="OMA" id="KWGVEPL"/>
<dbReference type="Gene3D" id="1.25.10.10">
    <property type="entry name" value="Leucine-rich Repeat Variant"/>
    <property type="match status" value="1"/>
</dbReference>
<dbReference type="eggNOG" id="KOG4653">
    <property type="taxonomic scope" value="Eukaryota"/>
</dbReference>
<dbReference type="HOGENOM" id="CLU_005991_0_0_1"/>
<proteinExistence type="inferred from homology"/>
<dbReference type="Proteomes" id="UP000006174">
    <property type="component" value="Unassembled WGS sequence"/>
</dbReference>
<evidence type="ECO:0000259" key="3">
    <source>
        <dbReference type="Pfam" id="PF10363"/>
    </source>
</evidence>
<accession>I2G557</accession>
<comment type="similarity">
    <text evidence="1">Belongs to the Tango6 family.</text>
</comment>